<reference evidence="9 10" key="1">
    <citation type="submission" date="2016-01" db="EMBL/GenBank/DDBJ databases">
        <authorList>
            <person name="Mitreva M."/>
            <person name="Pepin K.H."/>
            <person name="Mihindukulasuriya K.A."/>
            <person name="Fulton R."/>
            <person name="Fronick C."/>
            <person name="O'Laughlin M."/>
            <person name="Miner T."/>
            <person name="Herter B."/>
            <person name="Rosa B.A."/>
            <person name="Cordes M."/>
            <person name="Tomlinson C."/>
            <person name="Wollam A."/>
            <person name="Palsikar V.B."/>
            <person name="Mardis E.R."/>
            <person name="Wilson R.K."/>
        </authorList>
    </citation>
    <scope>NUCLEOTIDE SEQUENCE [LARGE SCALE GENOMIC DNA]</scope>
    <source>
        <strain evidence="9 10">DNF00696</strain>
    </source>
</reference>
<dbReference type="InterPro" id="IPR001412">
    <property type="entry name" value="aa-tRNA-synth_I_CS"/>
</dbReference>
<dbReference type="InterPro" id="IPR014729">
    <property type="entry name" value="Rossmann-like_a/b/a_fold"/>
</dbReference>
<dbReference type="InterPro" id="IPR020058">
    <property type="entry name" value="Glu/Gln-tRNA-synth_Ib_cat-dom"/>
</dbReference>
<evidence type="ECO:0000256" key="4">
    <source>
        <dbReference type="ARBA" id="ARBA00022833"/>
    </source>
</evidence>
<dbReference type="PANTHER" id="PTHR43311:SF1">
    <property type="entry name" value="GLUTAMYL-Q TRNA(ASP) SYNTHETASE"/>
    <property type="match status" value="1"/>
</dbReference>
<dbReference type="GO" id="GO:0005524">
    <property type="term" value="F:ATP binding"/>
    <property type="evidence" value="ECO:0007669"/>
    <property type="project" value="UniProtKB-KW"/>
</dbReference>
<dbReference type="Pfam" id="PF00749">
    <property type="entry name" value="tRNA-synt_1c"/>
    <property type="match status" value="1"/>
</dbReference>
<evidence type="ECO:0000256" key="3">
    <source>
        <dbReference type="ARBA" id="ARBA00022741"/>
    </source>
</evidence>
<dbReference type="PANTHER" id="PTHR43311">
    <property type="entry name" value="GLUTAMATE--TRNA LIGASE"/>
    <property type="match status" value="1"/>
</dbReference>
<comment type="caution">
    <text evidence="9">The sequence shown here is derived from an EMBL/GenBank/DDBJ whole genome shotgun (WGS) entry which is preliminary data.</text>
</comment>
<comment type="similarity">
    <text evidence="7">Belongs to the class-I aminoacyl-tRNA synthetase family.</text>
</comment>
<evidence type="ECO:0000256" key="5">
    <source>
        <dbReference type="ARBA" id="ARBA00022840"/>
    </source>
</evidence>
<evidence type="ECO:0000256" key="2">
    <source>
        <dbReference type="ARBA" id="ARBA00022723"/>
    </source>
</evidence>
<dbReference type="AlphaFoldDB" id="A0AB34WYC9"/>
<dbReference type="PROSITE" id="PS00178">
    <property type="entry name" value="AA_TRNA_LIGASE_I"/>
    <property type="match status" value="1"/>
</dbReference>
<keyword evidence="6 7" id="KW-0030">Aminoacyl-tRNA synthetase</keyword>
<dbReference type="InterPro" id="IPR049940">
    <property type="entry name" value="GluQ/Sye"/>
</dbReference>
<keyword evidence="5 7" id="KW-0067">ATP-binding</keyword>
<dbReference type="SUPFAM" id="SSF52374">
    <property type="entry name" value="Nucleotidylyl transferase"/>
    <property type="match status" value="1"/>
</dbReference>
<keyword evidence="3 7" id="KW-0547">Nucleotide-binding</keyword>
<proteinExistence type="inferred from homology"/>
<evidence type="ECO:0000259" key="8">
    <source>
        <dbReference type="Pfam" id="PF00749"/>
    </source>
</evidence>
<evidence type="ECO:0000256" key="1">
    <source>
        <dbReference type="ARBA" id="ARBA00022598"/>
    </source>
</evidence>
<name>A0AB34WYC9_9ACTO</name>
<evidence type="ECO:0000256" key="6">
    <source>
        <dbReference type="ARBA" id="ARBA00023146"/>
    </source>
</evidence>
<feature type="domain" description="Glutamyl/glutaminyl-tRNA synthetase class Ib catalytic" evidence="8">
    <location>
        <begin position="23"/>
        <end position="310"/>
    </location>
</feature>
<dbReference type="Proteomes" id="UP000070572">
    <property type="component" value="Unassembled WGS sequence"/>
</dbReference>
<keyword evidence="1 7" id="KW-0436">Ligase</keyword>
<protein>
    <submittedName>
        <fullName evidence="9">Glutamyl-queuosine tRNA(Asp) synthetase</fullName>
    </submittedName>
</protein>
<dbReference type="RefSeq" id="WP_022865389.1">
    <property type="nucleotide sequence ID" value="NZ_CAUPGC010000006.1"/>
</dbReference>
<dbReference type="GO" id="GO:0005829">
    <property type="term" value="C:cytosol"/>
    <property type="evidence" value="ECO:0007669"/>
    <property type="project" value="TreeGrafter"/>
</dbReference>
<accession>A0AB34WYC9</accession>
<sequence>MLIAIKMKPFLLTLLAEGSFTLVGRYAPSPTGALHLGNLRTALIGWALARQSGGRFVLRFEDLDARSREPFRDLQLADLAALGIDWDGDPLVQSNCRSRYEQAFARLEAAGLVYECYCSRRELSQIASAPHTPPGAYPGYCRSLSPTERARKREELAAKGRGPAFRLRTNQQSLPFIDAVYGPQTGLVDDFVLRRSDGVFSYNFVCVVDDAYQGVTQVCRGRDLLSSVARQNYLHQLLGSTPPSWVHVPLVLNQKGERLAKRDGAVTLTELGQRGVNSAEILGLLSSSLGFAPVKTARQFCQQFELSKMRREDWRFLPPR</sequence>
<evidence type="ECO:0000313" key="10">
    <source>
        <dbReference type="Proteomes" id="UP000070572"/>
    </source>
</evidence>
<dbReference type="Gene3D" id="3.40.50.620">
    <property type="entry name" value="HUPs"/>
    <property type="match status" value="1"/>
</dbReference>
<dbReference type="NCBIfam" id="NF004315">
    <property type="entry name" value="PRK05710.1-4"/>
    <property type="match status" value="1"/>
</dbReference>
<evidence type="ECO:0000313" key="9">
    <source>
        <dbReference type="EMBL" id="KXB80028.1"/>
    </source>
</evidence>
<dbReference type="InterPro" id="IPR000924">
    <property type="entry name" value="Glu/Gln-tRNA-synth"/>
</dbReference>
<keyword evidence="4" id="KW-0862">Zinc</keyword>
<dbReference type="PRINTS" id="PR00987">
    <property type="entry name" value="TRNASYNTHGLU"/>
</dbReference>
<dbReference type="GO" id="GO:0004818">
    <property type="term" value="F:glutamate-tRNA ligase activity"/>
    <property type="evidence" value="ECO:0007669"/>
    <property type="project" value="TreeGrafter"/>
</dbReference>
<organism evidence="9 10">
    <name type="scientific">Varibaculum cambriense</name>
    <dbReference type="NCBI Taxonomy" id="184870"/>
    <lineage>
        <taxon>Bacteria</taxon>
        <taxon>Bacillati</taxon>
        <taxon>Actinomycetota</taxon>
        <taxon>Actinomycetes</taxon>
        <taxon>Actinomycetales</taxon>
        <taxon>Actinomycetaceae</taxon>
        <taxon>Varibaculum</taxon>
    </lineage>
</organism>
<gene>
    <name evidence="9" type="ORF">HMPREF1862_01502</name>
</gene>
<keyword evidence="7" id="KW-0648">Protein biosynthesis</keyword>
<dbReference type="GO" id="GO:0006424">
    <property type="term" value="P:glutamyl-tRNA aminoacylation"/>
    <property type="evidence" value="ECO:0007669"/>
    <property type="project" value="TreeGrafter"/>
</dbReference>
<keyword evidence="2" id="KW-0479">Metal-binding</keyword>
<dbReference type="EMBL" id="LSDN01000019">
    <property type="protein sequence ID" value="KXB80028.1"/>
    <property type="molecule type" value="Genomic_DNA"/>
</dbReference>
<evidence type="ECO:0000256" key="7">
    <source>
        <dbReference type="RuleBase" id="RU363037"/>
    </source>
</evidence>